<gene>
    <name evidence="3" type="ORF">SAMN04489842_2930</name>
</gene>
<accession>A0A1H1HPH7</accession>
<reference evidence="4" key="1">
    <citation type="submission" date="2016-10" db="EMBL/GenBank/DDBJ databases">
        <authorList>
            <person name="Varghese N."/>
            <person name="Submissions S."/>
        </authorList>
    </citation>
    <scope>NUCLEOTIDE SEQUENCE [LARGE SCALE GENOMIC DNA]</scope>
    <source>
        <strain evidence="4">DSM 24767</strain>
    </source>
</reference>
<evidence type="ECO:0000313" key="4">
    <source>
        <dbReference type="Proteomes" id="UP000198848"/>
    </source>
</evidence>
<keyword evidence="2" id="KW-0812">Transmembrane</keyword>
<sequence length="303" mass="32708">MELGVVVGVIVIGFVHGVLPDHGWPIAAMYALNRNRRLLYGLLAALILGVGHLISSVVLVLAYFWFSAFAEFAEGPWMRYVAGALLILLGIHEYRNGGHGHVHEHDDHEHGHDGHGHAGHEHGHDGHGHAGHEHGHDGHGHAGHEHGHDSHGHSGHEHTDHSHEHGHPNDADVHHGHDHSDDGEDGLLERIRAFLPGGGGHQHLSEEHAERGLAALGTTALLLGFAHEEPIQILAICVGTEACLELMLIYSLAVIVAIVLPTLLLIAGYEHHRERVEKLTPYLPTITAVVLIAMGLAFIVGLV</sequence>
<name>A0A1H1HPH7_NATTX</name>
<proteinExistence type="predicted"/>
<feature type="region of interest" description="Disordered" evidence="1">
    <location>
        <begin position="100"/>
        <end position="184"/>
    </location>
</feature>
<dbReference type="Proteomes" id="UP000198848">
    <property type="component" value="Unassembled WGS sequence"/>
</dbReference>
<feature type="transmembrane region" description="Helical" evidence="2">
    <location>
        <begin position="281"/>
        <end position="302"/>
    </location>
</feature>
<feature type="compositionally biased region" description="Basic and acidic residues" evidence="1">
    <location>
        <begin position="100"/>
        <end position="180"/>
    </location>
</feature>
<dbReference type="OrthoDB" id="71082at2157"/>
<evidence type="ECO:0000256" key="1">
    <source>
        <dbReference type="SAM" id="MobiDB-lite"/>
    </source>
</evidence>
<evidence type="ECO:0008006" key="5">
    <source>
        <dbReference type="Google" id="ProtNLM"/>
    </source>
</evidence>
<evidence type="ECO:0000313" key="3">
    <source>
        <dbReference type="EMBL" id="SDR27259.1"/>
    </source>
</evidence>
<feature type="transmembrane region" description="Helical" evidence="2">
    <location>
        <begin position="6"/>
        <end position="32"/>
    </location>
</feature>
<organism evidence="3 4">
    <name type="scientific">Natronobacterium texcoconense</name>
    <dbReference type="NCBI Taxonomy" id="1095778"/>
    <lineage>
        <taxon>Archaea</taxon>
        <taxon>Methanobacteriati</taxon>
        <taxon>Methanobacteriota</taxon>
        <taxon>Stenosarchaea group</taxon>
        <taxon>Halobacteria</taxon>
        <taxon>Halobacteriales</taxon>
        <taxon>Natrialbaceae</taxon>
        <taxon>Natronobacterium</taxon>
    </lineage>
</organism>
<feature type="transmembrane region" description="Helical" evidence="2">
    <location>
        <begin position="39"/>
        <end position="65"/>
    </location>
</feature>
<feature type="transmembrane region" description="Helical" evidence="2">
    <location>
        <begin position="77"/>
        <end position="94"/>
    </location>
</feature>
<protein>
    <recommendedName>
        <fullName evidence="5">ABC-type nickel/cobalt efflux system, permease component RcnA</fullName>
    </recommendedName>
</protein>
<dbReference type="AlphaFoldDB" id="A0A1H1HPH7"/>
<keyword evidence="2" id="KW-1133">Transmembrane helix</keyword>
<feature type="transmembrane region" description="Helical" evidence="2">
    <location>
        <begin position="248"/>
        <end position="269"/>
    </location>
</feature>
<keyword evidence="2" id="KW-0472">Membrane</keyword>
<evidence type="ECO:0000256" key="2">
    <source>
        <dbReference type="SAM" id="Phobius"/>
    </source>
</evidence>
<dbReference type="STRING" id="1095778.SAMN04489842_2930"/>
<dbReference type="RefSeq" id="WP_090383288.1">
    <property type="nucleotide sequence ID" value="NZ_FNLC01000003.1"/>
</dbReference>
<dbReference type="EMBL" id="FNLC01000003">
    <property type="protein sequence ID" value="SDR27259.1"/>
    <property type="molecule type" value="Genomic_DNA"/>
</dbReference>
<keyword evidence="4" id="KW-1185">Reference proteome</keyword>